<accession>A0A1L3ZH48</accession>
<dbReference type="InterPro" id="IPR023210">
    <property type="entry name" value="NADP_OxRdtase_dom"/>
</dbReference>
<evidence type="ECO:0000256" key="1">
    <source>
        <dbReference type="ARBA" id="ARBA00007905"/>
    </source>
</evidence>
<dbReference type="Proteomes" id="UP000183050">
    <property type="component" value="Chromosome"/>
</dbReference>
<reference evidence="9 10" key="1">
    <citation type="submission" date="2016-11" db="EMBL/GenBank/DDBJ databases">
        <title>Rhizobium leguminosarum bv. viciae strain Vaf12 isolated from Vavilovia formosa root nodules from Russia, Dagestan.</title>
        <authorList>
            <person name="Kimeklis A."/>
        </authorList>
    </citation>
    <scope>NUCLEOTIDE SEQUENCE [LARGE SCALE GENOMIC DNA]</scope>
    <source>
        <strain evidence="9 10">Vaf-108</strain>
    </source>
</reference>
<dbReference type="PIRSF" id="PIRSF000097">
    <property type="entry name" value="AKR"/>
    <property type="match status" value="1"/>
</dbReference>
<dbReference type="GO" id="GO:0016616">
    <property type="term" value="F:oxidoreductase activity, acting on the CH-OH group of donors, NAD or NADP as acceptor"/>
    <property type="evidence" value="ECO:0007669"/>
    <property type="project" value="UniProtKB-ARBA"/>
</dbReference>
<dbReference type="PANTHER" id="PTHR43827:SF3">
    <property type="entry name" value="NADP-DEPENDENT OXIDOREDUCTASE DOMAIN-CONTAINING PROTEIN"/>
    <property type="match status" value="1"/>
</dbReference>
<dbReference type="PROSITE" id="PS00063">
    <property type="entry name" value="ALDOKETO_REDUCTASE_3"/>
    <property type="match status" value="1"/>
</dbReference>
<dbReference type="PROSITE" id="PS00798">
    <property type="entry name" value="ALDOKETO_REDUCTASE_1"/>
    <property type="match status" value="1"/>
</dbReference>
<dbReference type="PANTHER" id="PTHR43827">
    <property type="entry name" value="2,5-DIKETO-D-GLUCONIC ACID REDUCTASE"/>
    <property type="match status" value="1"/>
</dbReference>
<evidence type="ECO:0000256" key="5">
    <source>
        <dbReference type="PIRSR" id="PIRSR000097-1"/>
    </source>
</evidence>
<dbReference type="PRINTS" id="PR00069">
    <property type="entry name" value="ALDKETRDTASE"/>
</dbReference>
<feature type="binding site" evidence="6">
    <location>
        <position position="136"/>
    </location>
    <ligand>
        <name>substrate</name>
    </ligand>
</feature>
<keyword evidence="2" id="KW-0521">NADP</keyword>
<dbReference type="InterPro" id="IPR018170">
    <property type="entry name" value="Aldo/ket_reductase_CS"/>
</dbReference>
<sequence>MKCVLGRPVGAGAIHASSNSSNSRRYIVTAQPIITFHDGHSIPQVGLGVWQTPQDIAAPTVRTAIAAGYRHIDTASGYDNEEGVGEGIRSSGLDRKDIFVTTKLRNTDQGYDNTLRAFDGSLKKLGSEYVDLYLIHWPSPHRGLYTETWKAFVRIREEGRARSIGVSNFNPEHLERIIGETGVVPVINQIELHPDFQQKAAQEVHKKLGIATESWSPLGQGKFISNADIGEIAKKHQKTPAQVIIRWHIDSGLVVIPKSVTPSRIEENFQVFDFKLDADDMAVIAKLDSASARMGPDPITATF</sequence>
<dbReference type="Gene3D" id="3.20.20.100">
    <property type="entry name" value="NADP-dependent oxidoreductase domain"/>
    <property type="match status" value="1"/>
</dbReference>
<dbReference type="FunFam" id="3.20.20.100:FF:000002">
    <property type="entry name" value="2,5-diketo-D-gluconic acid reductase A"/>
    <property type="match status" value="1"/>
</dbReference>
<dbReference type="EMBL" id="CP018228">
    <property type="protein sequence ID" value="API54976.1"/>
    <property type="molecule type" value="Genomic_DNA"/>
</dbReference>
<evidence type="ECO:0000256" key="7">
    <source>
        <dbReference type="PIRSR" id="PIRSR000097-3"/>
    </source>
</evidence>
<evidence type="ECO:0000256" key="6">
    <source>
        <dbReference type="PIRSR" id="PIRSR000097-2"/>
    </source>
</evidence>
<dbReference type="SUPFAM" id="SSF51430">
    <property type="entry name" value="NAD(P)-linked oxidoreductase"/>
    <property type="match status" value="1"/>
</dbReference>
<feature type="active site" description="Proton donor" evidence="5">
    <location>
        <position position="78"/>
    </location>
</feature>
<organism evidence="9 10">
    <name type="scientific">Rhizobium leguminosarum</name>
    <dbReference type="NCBI Taxonomy" id="384"/>
    <lineage>
        <taxon>Bacteria</taxon>
        <taxon>Pseudomonadati</taxon>
        <taxon>Pseudomonadota</taxon>
        <taxon>Alphaproteobacteria</taxon>
        <taxon>Hyphomicrobiales</taxon>
        <taxon>Rhizobiaceae</taxon>
        <taxon>Rhizobium/Agrobacterium group</taxon>
        <taxon>Rhizobium</taxon>
    </lineage>
</organism>
<evidence type="ECO:0000313" key="10">
    <source>
        <dbReference type="Proteomes" id="UP000183050"/>
    </source>
</evidence>
<comment type="catalytic activity">
    <reaction evidence="4">
        <text>hydroxyacetone + NADP(+) = methylglyoxal + NADPH + H(+)</text>
        <dbReference type="Rhea" id="RHEA:27986"/>
        <dbReference type="ChEBI" id="CHEBI:15378"/>
        <dbReference type="ChEBI" id="CHEBI:17158"/>
        <dbReference type="ChEBI" id="CHEBI:27957"/>
        <dbReference type="ChEBI" id="CHEBI:57783"/>
        <dbReference type="ChEBI" id="CHEBI:58349"/>
    </reaction>
</comment>
<evidence type="ECO:0000256" key="3">
    <source>
        <dbReference type="ARBA" id="ARBA00023002"/>
    </source>
</evidence>
<dbReference type="AlphaFoldDB" id="A0A1L3ZH48"/>
<protein>
    <submittedName>
        <fullName evidence="9">Oxidoreductase</fullName>
    </submittedName>
</protein>
<evidence type="ECO:0000313" key="9">
    <source>
        <dbReference type="EMBL" id="API54976.1"/>
    </source>
</evidence>
<dbReference type="InterPro" id="IPR020471">
    <property type="entry name" value="AKR"/>
</dbReference>
<evidence type="ECO:0000259" key="8">
    <source>
        <dbReference type="Pfam" id="PF00248"/>
    </source>
</evidence>
<name>A0A1L3ZH48_RHILE</name>
<dbReference type="Pfam" id="PF00248">
    <property type="entry name" value="Aldo_ket_red"/>
    <property type="match status" value="1"/>
</dbReference>
<keyword evidence="3" id="KW-0560">Oxidoreductase</keyword>
<proteinExistence type="inferred from homology"/>
<dbReference type="InterPro" id="IPR036812">
    <property type="entry name" value="NAD(P)_OxRdtase_dom_sf"/>
</dbReference>
<feature type="site" description="Lowers pKa of active site Tyr" evidence="7">
    <location>
        <position position="103"/>
    </location>
</feature>
<evidence type="ECO:0000256" key="2">
    <source>
        <dbReference type="ARBA" id="ARBA00022857"/>
    </source>
</evidence>
<feature type="domain" description="NADP-dependent oxidoreductase" evidence="8">
    <location>
        <begin position="46"/>
        <end position="287"/>
    </location>
</feature>
<dbReference type="PROSITE" id="PS00062">
    <property type="entry name" value="ALDOKETO_REDUCTASE_2"/>
    <property type="match status" value="1"/>
</dbReference>
<gene>
    <name evidence="9" type="ORF">BMW22_22940</name>
</gene>
<evidence type="ECO:0000256" key="4">
    <source>
        <dbReference type="ARBA" id="ARBA00049445"/>
    </source>
</evidence>
<comment type="similarity">
    <text evidence="1">Belongs to the aldo/keto reductase family.</text>
</comment>